<dbReference type="EMBL" id="CM042885">
    <property type="protein sequence ID" value="KAI4363992.1"/>
    <property type="molecule type" value="Genomic_DNA"/>
</dbReference>
<gene>
    <name evidence="1" type="ORF">MLD38_020140</name>
</gene>
<proteinExistence type="predicted"/>
<organism evidence="1 2">
    <name type="scientific">Melastoma candidum</name>
    <dbReference type="NCBI Taxonomy" id="119954"/>
    <lineage>
        <taxon>Eukaryota</taxon>
        <taxon>Viridiplantae</taxon>
        <taxon>Streptophyta</taxon>
        <taxon>Embryophyta</taxon>
        <taxon>Tracheophyta</taxon>
        <taxon>Spermatophyta</taxon>
        <taxon>Magnoliopsida</taxon>
        <taxon>eudicotyledons</taxon>
        <taxon>Gunneridae</taxon>
        <taxon>Pentapetalae</taxon>
        <taxon>rosids</taxon>
        <taxon>malvids</taxon>
        <taxon>Myrtales</taxon>
        <taxon>Melastomataceae</taxon>
        <taxon>Melastomatoideae</taxon>
        <taxon>Melastomateae</taxon>
        <taxon>Melastoma</taxon>
    </lineage>
</organism>
<name>A0ACB9QBI6_9MYRT</name>
<keyword evidence="2" id="KW-1185">Reference proteome</keyword>
<sequence>MLTEVLHSADHPDRKLQSEISFAVEGLKSRGSMNPDGVVNKPLASRLPLNQTGTLHSLKLAMMLAK</sequence>
<evidence type="ECO:0000313" key="2">
    <source>
        <dbReference type="Proteomes" id="UP001057402"/>
    </source>
</evidence>
<protein>
    <submittedName>
        <fullName evidence="1">Uncharacterized protein</fullName>
    </submittedName>
</protein>
<evidence type="ECO:0000313" key="1">
    <source>
        <dbReference type="EMBL" id="KAI4363992.1"/>
    </source>
</evidence>
<reference evidence="2" key="1">
    <citation type="journal article" date="2023" name="Front. Plant Sci.">
        <title>Chromosomal-level genome assembly of Melastoma candidum provides insights into trichome evolution.</title>
        <authorList>
            <person name="Zhong Y."/>
            <person name="Wu W."/>
            <person name="Sun C."/>
            <person name="Zou P."/>
            <person name="Liu Y."/>
            <person name="Dai S."/>
            <person name="Zhou R."/>
        </authorList>
    </citation>
    <scope>NUCLEOTIDE SEQUENCE [LARGE SCALE GENOMIC DNA]</scope>
</reference>
<comment type="caution">
    <text evidence="1">The sequence shown here is derived from an EMBL/GenBank/DDBJ whole genome shotgun (WGS) entry which is preliminary data.</text>
</comment>
<accession>A0ACB9QBI6</accession>
<dbReference type="Proteomes" id="UP001057402">
    <property type="component" value="Chromosome 6"/>
</dbReference>